<dbReference type="Proteomes" id="UP000076532">
    <property type="component" value="Unassembled WGS sequence"/>
</dbReference>
<protein>
    <recommendedName>
        <fullName evidence="3">Condensation domain-containing protein</fullName>
    </recommendedName>
</protein>
<evidence type="ECO:0000313" key="2">
    <source>
        <dbReference type="Proteomes" id="UP000076532"/>
    </source>
</evidence>
<dbReference type="InterPro" id="IPR023213">
    <property type="entry name" value="CAT-like_dom_sf"/>
</dbReference>
<reference evidence="1 2" key="1">
    <citation type="journal article" date="2016" name="Mol. Biol. Evol.">
        <title>Comparative Genomics of Early-Diverging Mushroom-Forming Fungi Provides Insights into the Origins of Lignocellulose Decay Capabilities.</title>
        <authorList>
            <person name="Nagy L.G."/>
            <person name="Riley R."/>
            <person name="Tritt A."/>
            <person name="Adam C."/>
            <person name="Daum C."/>
            <person name="Floudas D."/>
            <person name="Sun H."/>
            <person name="Yadav J.S."/>
            <person name="Pangilinan J."/>
            <person name="Larsson K.H."/>
            <person name="Matsuura K."/>
            <person name="Barry K."/>
            <person name="Labutti K."/>
            <person name="Kuo R."/>
            <person name="Ohm R.A."/>
            <person name="Bhattacharya S.S."/>
            <person name="Shirouzu T."/>
            <person name="Yoshinaga Y."/>
            <person name="Martin F.M."/>
            <person name="Grigoriev I.V."/>
            <person name="Hibbett D.S."/>
        </authorList>
    </citation>
    <scope>NUCLEOTIDE SEQUENCE [LARGE SCALE GENOMIC DNA]</scope>
    <source>
        <strain evidence="1 2">CBS 109695</strain>
    </source>
</reference>
<evidence type="ECO:0008006" key="3">
    <source>
        <dbReference type="Google" id="ProtNLM"/>
    </source>
</evidence>
<dbReference type="AlphaFoldDB" id="A0A166I3J9"/>
<dbReference type="EMBL" id="KV417563">
    <property type="protein sequence ID" value="KZP19506.1"/>
    <property type="molecule type" value="Genomic_DNA"/>
</dbReference>
<dbReference type="OrthoDB" id="3264185at2759"/>
<dbReference type="SUPFAM" id="SSF52777">
    <property type="entry name" value="CoA-dependent acyltransferases"/>
    <property type="match status" value="1"/>
</dbReference>
<name>A0A166I3J9_9AGAM</name>
<dbReference type="Gene3D" id="3.30.559.10">
    <property type="entry name" value="Chloramphenicol acetyltransferase-like domain"/>
    <property type="match status" value="1"/>
</dbReference>
<sequence length="506" mass="56859">MIQQAELQTTSPEIFSEANMRRTWISLKQQFPLLGSTLHQDVDGGGSFQVDEARLGTVLLAEIRRREVDSAEGVESTVEEFINGPRQLSSGLPARLYVLKRTDHADRFHIFLHVAHLITDGLANAAVLRVFLDYLTSPPLDHVPDLEARLSQAVSSESLNPGLKLSVSRQRWRRAIAFVISGIKWRKIQGGNILPRILTPTTNVTPAQSCMLSYSLSEETSAAVIATCRRNKVTFGNVFPICAQVAFARVLHRQYARGEISLERWEQIRREPHHVCGPLNIRPFLDPDWFAKGGSGDMCLRIGFFYHTLPYVPLGDVDPQTRGERLEPPALSGLLSSGRFFLRCNIIRRQTAALLQDPLFLEINNIRMPERIRGKRDVLRQWRAMQQASGTAEPIAPSRDVSYLSPHMVFAHGGSSMGNIDAILPTHYPLTAAQASPQEGPKTKHSLILLSSDLRLRCRPGELYMGASTSNNKLHLKFFWDGNVFEDEPIKEWLGEVRDAVVWYLS</sequence>
<dbReference type="STRING" id="436010.A0A166I3J9"/>
<evidence type="ECO:0000313" key="1">
    <source>
        <dbReference type="EMBL" id="KZP19506.1"/>
    </source>
</evidence>
<proteinExistence type="predicted"/>
<keyword evidence="2" id="KW-1185">Reference proteome</keyword>
<organism evidence="1 2">
    <name type="scientific">Athelia psychrophila</name>
    <dbReference type="NCBI Taxonomy" id="1759441"/>
    <lineage>
        <taxon>Eukaryota</taxon>
        <taxon>Fungi</taxon>
        <taxon>Dikarya</taxon>
        <taxon>Basidiomycota</taxon>
        <taxon>Agaricomycotina</taxon>
        <taxon>Agaricomycetes</taxon>
        <taxon>Agaricomycetidae</taxon>
        <taxon>Atheliales</taxon>
        <taxon>Atheliaceae</taxon>
        <taxon>Athelia</taxon>
    </lineage>
</organism>
<accession>A0A166I3J9</accession>
<gene>
    <name evidence="1" type="ORF">FIBSPDRAFT_828078</name>
</gene>